<dbReference type="Proteomes" id="UP000001916">
    <property type="component" value="Chromosome"/>
</dbReference>
<dbReference type="PROSITE" id="PS51257">
    <property type="entry name" value="PROKAR_LIPOPROTEIN"/>
    <property type="match status" value="1"/>
</dbReference>
<dbReference type="HOGENOM" id="CLU_134356_0_0_0"/>
<dbReference type="InterPro" id="IPR025493">
    <property type="entry name" value="DUF4384"/>
</dbReference>
<sequence>MRSSLNSKRLSLILLALLLSACTIGVRPGTVSVGVGFGVELSPIITQFRPDRGEGSYYRVGEAVRFVISVNRPGYIALVGVDPDGRAYEFDRFYLNPGTYTLPLASRQIQYTLTYPLGLQRVRAIYTNTPAPASVRFEGRIYSDGFNSRTSSYLQLSGAQVRDVSDTYFYITQ</sequence>
<dbReference type="RefSeq" id="WP_013156994.1">
    <property type="nucleotide sequence ID" value="NC_014212.1"/>
</dbReference>
<evidence type="ECO:0000259" key="1">
    <source>
        <dbReference type="Pfam" id="PF14326"/>
    </source>
</evidence>
<feature type="domain" description="DUF4384" evidence="1">
    <location>
        <begin position="58"/>
        <end position="130"/>
    </location>
</feature>
<gene>
    <name evidence="2" type="ordered locus">Mesil_0448</name>
</gene>
<accession>D7B9V4</accession>
<dbReference type="AlphaFoldDB" id="D7B9V4"/>
<dbReference type="eggNOG" id="ENOG5032R5N">
    <property type="taxonomic scope" value="Bacteria"/>
</dbReference>
<dbReference type="OrthoDB" id="25807at2"/>
<proteinExistence type="predicted"/>
<dbReference type="Pfam" id="PF14326">
    <property type="entry name" value="DUF4384"/>
    <property type="match status" value="1"/>
</dbReference>
<reference evidence="2 3" key="1">
    <citation type="journal article" date="2010" name="Stand. Genomic Sci.">
        <title>Complete genome sequence of Meiothermus silvanus type strain (VI-R2).</title>
        <authorList>
            <person name="Sikorski J."/>
            <person name="Tindall B.J."/>
            <person name="Lowry S."/>
            <person name="Lucas S."/>
            <person name="Nolan M."/>
            <person name="Copeland A."/>
            <person name="Glavina Del Rio T."/>
            <person name="Tice H."/>
            <person name="Cheng J.F."/>
            <person name="Han C."/>
            <person name="Pitluck S."/>
            <person name="Liolios K."/>
            <person name="Ivanova N."/>
            <person name="Mavromatis K."/>
            <person name="Mikhailova N."/>
            <person name="Pati A."/>
            <person name="Goodwin L."/>
            <person name="Chen A."/>
            <person name="Palaniappan K."/>
            <person name="Land M."/>
            <person name="Hauser L."/>
            <person name="Chang Y.J."/>
            <person name="Jeffries C.D."/>
            <person name="Rohde M."/>
            <person name="Goker M."/>
            <person name="Woyke T."/>
            <person name="Bristow J."/>
            <person name="Eisen J.A."/>
            <person name="Markowitz V."/>
            <person name="Hugenholtz P."/>
            <person name="Kyrpides N.C."/>
            <person name="Klenk H.P."/>
            <person name="Lapidus A."/>
        </authorList>
    </citation>
    <scope>NUCLEOTIDE SEQUENCE [LARGE SCALE GENOMIC DNA]</scope>
    <source>
        <strain evidence="3">ATCC 700542 / DSM 9946 / VI-R2</strain>
    </source>
</reference>
<evidence type="ECO:0000313" key="2">
    <source>
        <dbReference type="EMBL" id="ADH62388.1"/>
    </source>
</evidence>
<keyword evidence="3" id="KW-1185">Reference proteome</keyword>
<name>D7B9V4_ALLS1</name>
<evidence type="ECO:0000313" key="3">
    <source>
        <dbReference type="Proteomes" id="UP000001916"/>
    </source>
</evidence>
<organism evidence="2 3">
    <name type="scientific">Allomeiothermus silvanus (strain ATCC 700542 / DSM 9946 / NBRC 106475 / NCIMB 13440 / VI-R2)</name>
    <name type="common">Thermus silvanus</name>
    <dbReference type="NCBI Taxonomy" id="526227"/>
    <lineage>
        <taxon>Bacteria</taxon>
        <taxon>Thermotogati</taxon>
        <taxon>Deinococcota</taxon>
        <taxon>Deinococci</taxon>
        <taxon>Thermales</taxon>
        <taxon>Thermaceae</taxon>
        <taxon>Allomeiothermus</taxon>
    </lineage>
</organism>
<dbReference type="KEGG" id="msv:Mesil_0448"/>
<dbReference type="STRING" id="526227.Mesil_0448"/>
<dbReference type="EMBL" id="CP002042">
    <property type="protein sequence ID" value="ADH62388.1"/>
    <property type="molecule type" value="Genomic_DNA"/>
</dbReference>
<protein>
    <submittedName>
        <fullName evidence="2">S-layer-like protein</fullName>
    </submittedName>
</protein>